<dbReference type="PATRIC" id="fig|1434117.4.peg.3647"/>
<keyword evidence="1" id="KW-1133">Transmembrane helix</keyword>
<organism evidence="2 3">
    <name type="scientific">Methanosarcina mazei WWM610</name>
    <dbReference type="NCBI Taxonomy" id="1434117"/>
    <lineage>
        <taxon>Archaea</taxon>
        <taxon>Methanobacteriati</taxon>
        <taxon>Methanobacteriota</taxon>
        <taxon>Stenosarchaea group</taxon>
        <taxon>Methanomicrobia</taxon>
        <taxon>Methanosarcinales</taxon>
        <taxon>Methanosarcinaceae</taxon>
        <taxon>Methanosarcina</taxon>
    </lineage>
</organism>
<evidence type="ECO:0000256" key="1">
    <source>
        <dbReference type="SAM" id="Phobius"/>
    </source>
</evidence>
<gene>
    <name evidence="2" type="ORF">MSMAW_2877</name>
</gene>
<sequence>MQNIKKILLFLLIIPIVAIIGYYALMFLLGGPALPDFFEIRNNDAGTHEVTVEILDLHNNSIIKESYNLYPDESVSEAKPFSLLYSIGMKNYTFKITLDNGVEEKTIPVSLHRWSTPIIVIDWDNEAPIMIMIGTV</sequence>
<proteinExistence type="predicted"/>
<feature type="transmembrane region" description="Helical" evidence="1">
    <location>
        <begin position="7"/>
        <end position="29"/>
    </location>
</feature>
<evidence type="ECO:0000313" key="3">
    <source>
        <dbReference type="Proteomes" id="UP000033058"/>
    </source>
</evidence>
<protein>
    <submittedName>
        <fullName evidence="2">Uncharacterized protein</fullName>
    </submittedName>
</protein>
<dbReference type="RefSeq" id="WP_011033657.1">
    <property type="nucleotide sequence ID" value="NZ_CP009509.1"/>
</dbReference>
<dbReference type="HOGENOM" id="CLU_134206_2_0_2"/>
<accession>A0A0E3Q0X6</accession>
<name>A0A0E3Q0X6_METMZ</name>
<keyword evidence="1" id="KW-0472">Membrane</keyword>
<dbReference type="GeneID" id="24852667"/>
<dbReference type="Proteomes" id="UP000033058">
    <property type="component" value="Chromosome"/>
</dbReference>
<reference evidence="2 3" key="1">
    <citation type="submission" date="2014-07" db="EMBL/GenBank/DDBJ databases">
        <title>Methanogenic archaea and the global carbon cycle.</title>
        <authorList>
            <person name="Henriksen J.R."/>
            <person name="Luke J."/>
            <person name="Reinhart S."/>
            <person name="Benedict M.N."/>
            <person name="Youngblut N.D."/>
            <person name="Metcalf M.E."/>
            <person name="Whitaker R.J."/>
            <person name="Metcalf W.W."/>
        </authorList>
    </citation>
    <scope>NUCLEOTIDE SEQUENCE [LARGE SCALE GENOMIC DNA]</scope>
    <source>
        <strain evidence="2 3">WWM610</strain>
    </source>
</reference>
<evidence type="ECO:0000313" key="2">
    <source>
        <dbReference type="EMBL" id="AKB41868.1"/>
    </source>
</evidence>
<dbReference type="AlphaFoldDB" id="A0A0E3Q0X6"/>
<keyword evidence="1" id="KW-0812">Transmembrane</keyword>
<dbReference type="EMBL" id="CP009509">
    <property type="protein sequence ID" value="AKB41868.1"/>
    <property type="molecule type" value="Genomic_DNA"/>
</dbReference>